<dbReference type="Proteomes" id="UP000253950">
    <property type="component" value="Unassembled WGS sequence"/>
</dbReference>
<gene>
    <name evidence="4" type="ORF">DPV84_07220</name>
    <name evidence="3" type="ORF">DPV93_05465</name>
</gene>
<keyword evidence="1" id="KW-0732">Signal</keyword>
<keyword evidence="6" id="KW-1185">Reference proteome</keyword>
<dbReference type="Proteomes" id="UP000253872">
    <property type="component" value="Unassembled WGS sequence"/>
</dbReference>
<protein>
    <submittedName>
        <fullName evidence="3">Glycine zipper 2TM domain-containing protein</fullName>
    </submittedName>
</protein>
<dbReference type="STRING" id="1035839.GCA_000238795_01345"/>
<evidence type="ECO:0000259" key="2">
    <source>
        <dbReference type="Pfam" id="PF05433"/>
    </source>
</evidence>
<evidence type="ECO:0000256" key="1">
    <source>
        <dbReference type="SAM" id="SignalP"/>
    </source>
</evidence>
<evidence type="ECO:0000313" key="5">
    <source>
        <dbReference type="Proteomes" id="UP000253872"/>
    </source>
</evidence>
<proteinExistence type="predicted"/>
<dbReference type="AlphaFoldDB" id="A0A369YG18"/>
<feature type="signal peptide" evidence="1">
    <location>
        <begin position="1"/>
        <end position="18"/>
    </location>
</feature>
<comment type="caution">
    <text evidence="3">The sequence shown here is derived from an EMBL/GenBank/DDBJ whole genome shotgun (WGS) entry which is preliminary data.</text>
</comment>
<reference evidence="5 6" key="1">
    <citation type="submission" date="2018-05" db="EMBL/GenBank/DDBJ databases">
        <title>Draft Genome Sequences for a Diverse set of 7 Haemophilus Species.</title>
        <authorList>
            <person name="Nichols M."/>
            <person name="Topaz N."/>
            <person name="Wang X."/>
            <person name="Wang X."/>
            <person name="Boxrud D."/>
        </authorList>
    </citation>
    <scope>NUCLEOTIDE SEQUENCE [LARGE SCALE GENOMIC DNA]</scope>
    <source>
        <strain evidence="3 5">C2002001239</strain>
        <strain evidence="4 6">C2015005473</strain>
    </source>
</reference>
<name>A0A369YG18_9PAST</name>
<evidence type="ECO:0000313" key="6">
    <source>
        <dbReference type="Proteomes" id="UP000253950"/>
    </source>
</evidence>
<feature type="chain" id="PRO_5016801996" evidence="1">
    <location>
        <begin position="19"/>
        <end position="66"/>
    </location>
</feature>
<sequence>MKSMFKVFGVIALATTLAACSGMSRSQKNTAIGAAVGGVAGNVIGGSTTATLAGAALGGVIGSQVK</sequence>
<organism evidence="3 5">
    <name type="scientific">Haemophilus sputorum</name>
    <dbReference type="NCBI Taxonomy" id="1078480"/>
    <lineage>
        <taxon>Bacteria</taxon>
        <taxon>Pseudomonadati</taxon>
        <taxon>Pseudomonadota</taxon>
        <taxon>Gammaproteobacteria</taxon>
        <taxon>Pasteurellales</taxon>
        <taxon>Pasteurellaceae</taxon>
        <taxon>Haemophilus</taxon>
    </lineage>
</organism>
<evidence type="ECO:0000313" key="3">
    <source>
        <dbReference type="EMBL" id="RDE72798.1"/>
    </source>
</evidence>
<dbReference type="EMBL" id="QEQG01000007">
    <property type="protein sequence ID" value="RDF10730.1"/>
    <property type="molecule type" value="Genomic_DNA"/>
</dbReference>
<dbReference type="PROSITE" id="PS51257">
    <property type="entry name" value="PROKAR_LIPOPROTEIN"/>
    <property type="match status" value="1"/>
</dbReference>
<evidence type="ECO:0000313" key="4">
    <source>
        <dbReference type="EMBL" id="RDF10730.1"/>
    </source>
</evidence>
<dbReference type="EMBL" id="QEPN01000003">
    <property type="protein sequence ID" value="RDE72798.1"/>
    <property type="molecule type" value="Genomic_DNA"/>
</dbReference>
<feature type="domain" description="Glycine zipper 2TM" evidence="2">
    <location>
        <begin position="30"/>
        <end position="65"/>
    </location>
</feature>
<accession>A0A369YG18</accession>
<dbReference type="RefSeq" id="WP_007523472.1">
    <property type="nucleotide sequence ID" value="NZ_CAURJL010000024.1"/>
</dbReference>
<dbReference type="InterPro" id="IPR008816">
    <property type="entry name" value="Gly_zipper_2TM_dom"/>
</dbReference>
<dbReference type="Pfam" id="PF05433">
    <property type="entry name" value="Rick_17kDa_Anti"/>
    <property type="match status" value="1"/>
</dbReference>
<dbReference type="GO" id="GO:0019867">
    <property type="term" value="C:outer membrane"/>
    <property type="evidence" value="ECO:0007669"/>
    <property type="project" value="InterPro"/>
</dbReference>